<dbReference type="Proteomes" id="UP000019141">
    <property type="component" value="Unassembled WGS sequence"/>
</dbReference>
<reference evidence="1 2" key="1">
    <citation type="journal article" date="2014" name="Nature">
        <title>An environmental bacterial taxon with a large and distinct metabolic repertoire.</title>
        <authorList>
            <person name="Wilson M.C."/>
            <person name="Mori T."/>
            <person name="Ruckert C."/>
            <person name="Uria A.R."/>
            <person name="Helf M.J."/>
            <person name="Takada K."/>
            <person name="Gernert C."/>
            <person name="Steffens U.A."/>
            <person name="Heycke N."/>
            <person name="Schmitt S."/>
            <person name="Rinke C."/>
            <person name="Helfrich E.J."/>
            <person name="Brachmann A.O."/>
            <person name="Gurgui C."/>
            <person name="Wakimoto T."/>
            <person name="Kracht M."/>
            <person name="Crusemann M."/>
            <person name="Hentschel U."/>
            <person name="Abe I."/>
            <person name="Matsunaga S."/>
            <person name="Kalinowski J."/>
            <person name="Takeyama H."/>
            <person name="Piel J."/>
        </authorList>
    </citation>
    <scope>NUCLEOTIDE SEQUENCE [LARGE SCALE GENOMIC DNA]</scope>
    <source>
        <strain evidence="2">TSY1</strain>
    </source>
</reference>
<accession>W4LRM2</accession>
<comment type="caution">
    <text evidence="1">The sequence shown here is derived from an EMBL/GenBank/DDBJ whole genome shotgun (WGS) entry which is preliminary data.</text>
</comment>
<name>W4LRM2_ENTF1</name>
<evidence type="ECO:0000313" key="1">
    <source>
        <dbReference type="EMBL" id="ETX00638.1"/>
    </source>
</evidence>
<dbReference type="HOGENOM" id="CLU_1394708_0_0_7"/>
<organism evidence="1 2">
    <name type="scientific">Entotheonella factor</name>
    <dbReference type="NCBI Taxonomy" id="1429438"/>
    <lineage>
        <taxon>Bacteria</taxon>
        <taxon>Pseudomonadati</taxon>
        <taxon>Nitrospinota/Tectimicrobiota group</taxon>
        <taxon>Candidatus Tectimicrobiota</taxon>
        <taxon>Candidatus Entotheonellia</taxon>
        <taxon>Candidatus Entotheonellales</taxon>
        <taxon>Candidatus Entotheonellaceae</taxon>
        <taxon>Candidatus Entotheonella</taxon>
    </lineage>
</organism>
<proteinExistence type="predicted"/>
<dbReference type="SUPFAM" id="SSF52540">
    <property type="entry name" value="P-loop containing nucleoside triphosphate hydrolases"/>
    <property type="match status" value="1"/>
</dbReference>
<evidence type="ECO:0008006" key="3">
    <source>
        <dbReference type="Google" id="ProtNLM"/>
    </source>
</evidence>
<gene>
    <name evidence="1" type="ORF">ETSY1_10485</name>
</gene>
<dbReference type="AlphaFoldDB" id="W4LRM2"/>
<evidence type="ECO:0000313" key="2">
    <source>
        <dbReference type="Proteomes" id="UP000019141"/>
    </source>
</evidence>
<dbReference type="EMBL" id="AZHW01000319">
    <property type="protein sequence ID" value="ETX00638.1"/>
    <property type="molecule type" value="Genomic_DNA"/>
</dbReference>
<keyword evidence="2" id="KW-1185">Reference proteome</keyword>
<dbReference type="InterPro" id="IPR027417">
    <property type="entry name" value="P-loop_NTPase"/>
</dbReference>
<sequence>MVINALHQAYRRIRYGKPVVVISGLPRSGTSMAMKMVEAGGLEVVQDGRRQADEDNPRGYYEDERVMGLAGAADKSWLNGARGKAVKVISYLLKELPPAHNYNVLFVCRPLDEVLASQAKMLARRGERIETSDAQMRELFETDLWRARYLMQHAPHFQCLELQYHDVLDNALAASERINIFLGGSLDTQKMAAVVDHSLYRNRLSSD</sequence>
<protein>
    <recommendedName>
        <fullName evidence="3">Sulfotransferase domain-containing protein</fullName>
    </recommendedName>
</protein>
<dbReference type="Gene3D" id="3.40.50.300">
    <property type="entry name" value="P-loop containing nucleotide triphosphate hydrolases"/>
    <property type="match status" value="1"/>
</dbReference>